<keyword evidence="2" id="KW-1185">Reference proteome</keyword>
<dbReference type="RefSeq" id="WP_136537313.1">
    <property type="nucleotide sequence ID" value="NZ_STGY01000083.1"/>
</dbReference>
<accession>A0A4S8PUN2</accession>
<sequence length="241" mass="25115">MEFAGVIRPVIDRVYVGLRGASHARVRALYEQRGLNPGIEVNCYYALLDHPVPAEAVAAWKTYSGFDTEAELARGIAELVDGVWQLTAPGRQLALAVDEAVGAGAERLWGARPIETMPGLGGLERLSALTARVLEAGQGSGGPAFSGLTPVFAADDAGPAAVLASQLGALRHHRADAHRAAWRAAGLSAGEVVGLGPGPVRDRVEAETDRLDATAYRVLSASERLELLAGLGALPDGISAR</sequence>
<gene>
    <name evidence="1" type="ORF">FAB82_25125</name>
</gene>
<proteinExistence type="predicted"/>
<dbReference type="Pfam" id="PF21863">
    <property type="entry name" value="HTH_67"/>
    <property type="match status" value="1"/>
</dbReference>
<dbReference type="AlphaFoldDB" id="A0A4S8PUN2"/>
<comment type="caution">
    <text evidence="1">The sequence shown here is derived from an EMBL/GenBank/DDBJ whole genome shotgun (WGS) entry which is preliminary data.</text>
</comment>
<dbReference type="OrthoDB" id="3540741at2"/>
<evidence type="ECO:0000313" key="2">
    <source>
        <dbReference type="Proteomes" id="UP000308760"/>
    </source>
</evidence>
<dbReference type="Proteomes" id="UP000308760">
    <property type="component" value="Unassembled WGS sequence"/>
</dbReference>
<dbReference type="InterPro" id="IPR054058">
    <property type="entry name" value="HTH_67"/>
</dbReference>
<evidence type="ECO:0000313" key="1">
    <source>
        <dbReference type="EMBL" id="THV33432.1"/>
    </source>
</evidence>
<dbReference type="EMBL" id="STGY01000083">
    <property type="protein sequence ID" value="THV33432.1"/>
    <property type="molecule type" value="Genomic_DNA"/>
</dbReference>
<reference evidence="1 2" key="2">
    <citation type="submission" date="2019-05" db="EMBL/GenBank/DDBJ databases">
        <title>Glycomyces buryatensis sp. nov.</title>
        <authorList>
            <person name="Nikitina E."/>
        </authorList>
    </citation>
    <scope>NUCLEOTIDE SEQUENCE [LARGE SCALE GENOMIC DNA]</scope>
    <source>
        <strain evidence="1 2">18</strain>
    </source>
</reference>
<protein>
    <submittedName>
        <fullName evidence="1">Uncharacterized protein</fullName>
    </submittedName>
</protein>
<reference evidence="2" key="1">
    <citation type="submission" date="2019-04" db="EMBL/GenBank/DDBJ databases">
        <title>Nocardioides xinjiangensis sp. nov.</title>
        <authorList>
            <person name="Liu S."/>
        </authorList>
    </citation>
    <scope>NUCLEOTIDE SEQUENCE [LARGE SCALE GENOMIC DNA]</scope>
    <source>
        <strain evidence="2">18</strain>
    </source>
</reference>
<organism evidence="1 2">
    <name type="scientific">Glycomyces buryatensis</name>
    <dbReference type="NCBI Taxonomy" id="2570927"/>
    <lineage>
        <taxon>Bacteria</taxon>
        <taxon>Bacillati</taxon>
        <taxon>Actinomycetota</taxon>
        <taxon>Actinomycetes</taxon>
        <taxon>Glycomycetales</taxon>
        <taxon>Glycomycetaceae</taxon>
        <taxon>Glycomyces</taxon>
    </lineage>
</organism>
<name>A0A4S8PUN2_9ACTN</name>